<name>A0A8J2IB64_9PLEO</name>
<proteinExistence type="predicted"/>
<dbReference type="GeneID" id="67011789"/>
<evidence type="ECO:0000256" key="1">
    <source>
        <dbReference type="SAM" id="SignalP"/>
    </source>
</evidence>
<dbReference type="Proteomes" id="UP000676310">
    <property type="component" value="Unassembled WGS sequence"/>
</dbReference>
<dbReference type="AlphaFoldDB" id="A0A8J2IB64"/>
<keyword evidence="1" id="KW-0732">Signal</keyword>
<evidence type="ECO:0000313" key="3">
    <source>
        <dbReference type="Proteomes" id="UP000676310"/>
    </source>
</evidence>
<gene>
    <name evidence="2" type="ORF">ALTATR162_LOCUS11509</name>
</gene>
<keyword evidence="3" id="KW-1185">Reference proteome</keyword>
<reference evidence="2" key="1">
    <citation type="submission" date="2021-05" db="EMBL/GenBank/DDBJ databases">
        <authorList>
            <person name="Stam R."/>
        </authorList>
    </citation>
    <scope>NUCLEOTIDE SEQUENCE</scope>
    <source>
        <strain evidence="2">CS162</strain>
    </source>
</reference>
<protein>
    <submittedName>
        <fullName evidence="2">Uncharacterized protein</fullName>
    </submittedName>
</protein>
<organism evidence="2 3">
    <name type="scientific">Alternaria atra</name>
    <dbReference type="NCBI Taxonomy" id="119953"/>
    <lineage>
        <taxon>Eukaryota</taxon>
        <taxon>Fungi</taxon>
        <taxon>Dikarya</taxon>
        <taxon>Ascomycota</taxon>
        <taxon>Pezizomycotina</taxon>
        <taxon>Dothideomycetes</taxon>
        <taxon>Pleosporomycetidae</taxon>
        <taxon>Pleosporales</taxon>
        <taxon>Pleosporineae</taxon>
        <taxon>Pleosporaceae</taxon>
        <taxon>Alternaria</taxon>
        <taxon>Alternaria sect. Ulocladioides</taxon>
    </lineage>
</organism>
<dbReference type="RefSeq" id="XP_043175086.1">
    <property type="nucleotide sequence ID" value="XM_043319151.1"/>
</dbReference>
<feature type="chain" id="PRO_5035153109" evidence="1">
    <location>
        <begin position="21"/>
        <end position="95"/>
    </location>
</feature>
<dbReference type="EMBL" id="CAJRGZ010000030">
    <property type="protein sequence ID" value="CAG5186176.1"/>
    <property type="molecule type" value="Genomic_DNA"/>
</dbReference>
<comment type="caution">
    <text evidence="2">The sequence shown here is derived from an EMBL/GenBank/DDBJ whole genome shotgun (WGS) entry which is preliminary data.</text>
</comment>
<feature type="signal peptide" evidence="1">
    <location>
        <begin position="1"/>
        <end position="20"/>
    </location>
</feature>
<evidence type="ECO:0000313" key="2">
    <source>
        <dbReference type="EMBL" id="CAG5186176.1"/>
    </source>
</evidence>
<accession>A0A8J2IB64</accession>
<sequence length="95" mass="10138">MYYSFQIFLALASLLAVVAAHYDYDPPSTYSINDSYFTSAAASVSTRSTPVTAIRRETIAGSTAVTSSVQTIIVVTARASLVLDVTNLVEKILGI</sequence>